<dbReference type="SUPFAM" id="SSF48452">
    <property type="entry name" value="TPR-like"/>
    <property type="match status" value="2"/>
</dbReference>
<protein>
    <submittedName>
        <fullName evidence="1">Uncharacterized protein</fullName>
    </submittedName>
</protein>
<accession>A0A1F7WIZ7</accession>
<dbReference type="Gene3D" id="1.25.40.10">
    <property type="entry name" value="Tetratricopeptide repeat domain"/>
    <property type="match status" value="1"/>
</dbReference>
<evidence type="ECO:0000313" key="1">
    <source>
        <dbReference type="EMBL" id="OGM02824.1"/>
    </source>
</evidence>
<dbReference type="EMBL" id="MGFH01000200">
    <property type="protein sequence ID" value="OGM02824.1"/>
    <property type="molecule type" value="Genomic_DNA"/>
</dbReference>
<evidence type="ECO:0000313" key="2">
    <source>
        <dbReference type="Proteomes" id="UP000178735"/>
    </source>
</evidence>
<dbReference type="Proteomes" id="UP000178735">
    <property type="component" value="Unassembled WGS sequence"/>
</dbReference>
<proteinExistence type="predicted"/>
<name>A0A1F7WIZ7_9BACT</name>
<dbReference type="Pfam" id="PF14559">
    <property type="entry name" value="TPR_19"/>
    <property type="match status" value="1"/>
</dbReference>
<comment type="caution">
    <text evidence="1">The sequence shown here is derived from an EMBL/GenBank/DDBJ whole genome shotgun (WGS) entry which is preliminary data.</text>
</comment>
<reference evidence="1 2" key="1">
    <citation type="journal article" date="2016" name="Nat. Commun.">
        <title>Thousands of microbial genomes shed light on interconnected biogeochemical processes in an aquifer system.</title>
        <authorList>
            <person name="Anantharaman K."/>
            <person name="Brown C.T."/>
            <person name="Hug L.A."/>
            <person name="Sharon I."/>
            <person name="Castelle C.J."/>
            <person name="Probst A.J."/>
            <person name="Thomas B.C."/>
            <person name="Singh A."/>
            <person name="Wilkins M.J."/>
            <person name="Karaoz U."/>
            <person name="Brodie E.L."/>
            <person name="Williams K.H."/>
            <person name="Hubbard S.S."/>
            <person name="Banfield J.F."/>
        </authorList>
    </citation>
    <scope>NUCLEOTIDE SEQUENCE [LARGE SCALE GENOMIC DNA]</scope>
</reference>
<gene>
    <name evidence="1" type="ORF">A2008_07230</name>
</gene>
<dbReference type="InterPro" id="IPR011990">
    <property type="entry name" value="TPR-like_helical_dom_sf"/>
</dbReference>
<dbReference type="STRING" id="1817813.A2008_07230"/>
<organism evidence="1 2">
    <name type="scientific">Candidatus Wallbacteria bacterium GWC2_49_35</name>
    <dbReference type="NCBI Taxonomy" id="1817813"/>
    <lineage>
        <taxon>Bacteria</taxon>
        <taxon>Candidatus Walliibacteriota</taxon>
    </lineage>
</organism>
<sequence>MQTIYSLTVNFIERFLSNKNSRSELESLKAAIGENRYADALAAIDSLLEKSGLEIHDLRQRRIFVSELNFIASVINFKLGNLSRSRAGFAKCVSVRHLSAYSSLFMAAAADSRQSRSEAHGYIAQYASDGSDYHYFKLMELKISFEDGEYEKAARDAKKLIDILSARKNDVKLMPPVEFNIVDAFYIKGLIESVFELNNFLYEILFIAAESNFFIDNYETAFEYYKEASFCRDDAVTQAACFYKMACSKMRVSDFITARGLLEKTLEIAGENGRGAPDRDCVLLDLANLYEYHFGETEKAVQALSGYVSANPGDTDALLRLAAMLYEKGRYNEAVVYLAGALPDGAENQFSCAILTAKCHYASGGFSECLGILDPFLAENSAQPGGDYFQALLLAAKCLIMLNKYDLAGEAVKKIRSCASGEEDKFHAAEFLMFFNQLKSAPYIIFVNKDRTDVFRGFVKHGSLVLPCTRAGEIKDFAEKISDGDTLVLVSRDLGPAEYASVRDAFEGKITVYEKHLGFINSGRYCVSLRDNPLGYSSPDPCLAVFIVFISLMGRINLNNMPQLYIDGDGCADGPGSGSYSGILRLYELFKTGVRSFAVFTGYTRAAACGGEDGGPEDDKSRLWPFIINFKNIDVSCGRSGDDIERVLANGSPDIFVYNYLRENKADIDGRPGVHFFVDSAKAGHFKKILEFILKKLGYARSSILSFDDIEGLFCMKKVNELLGCRASSENESFDILSVVLSMSSGVRSSGSSGAAISDGLMERIKFCGGDCDYETCAERNICKISNILDGYASSAPAFYISSFGNFFFVNRRGEKTPAFSEFRQVFLGAAGFYIAGENYHKREASLTEACGQIEKAMRDENLVEEDAKVFASTLAALKSASGFFNEFIRRSDDAALVERLCASLAPCASAAGRHFGGADSRTGRLIKMAGDLSSASGPQAKALLKAENGCVSLVIYNERWAGDIIFDRSVRKIYFISEEDPDEYYENKLCVLFKFFKRVNIAEKYFQAAAITANILVQAENGPEYKNIVNKFVSNSKKAAVFFLNSSERDETEFIPAKPSGILYKFIDLPSDIETDLVDLDCVVINYHYKNREHARSFLTMLKNLIVKYNVNLFWMVVSTELFENAFARGSNFLNIDRVRLYSNEIEYANAFYGEQDNVNFLSRQSPGVYYDGSGAVEMPGKYDIYYPGFHDQAQKFWQQAYDNIIECNIRTLCDERSELSEKTAFIITMMALYTRFKKHIIIYLGRASFKTRFDNFLYRFELTGDSYKSERNRVVILLGREYENFAMQEKGVRHSEALLINFNARFMVFNSCEFNVIEYEKWQAFSSRFDHALNLVSIAPPQECPDQGTFGDFYAFACAAVKERPQDVHIICSRPELTEIIHSGVRALLKAEDGRRATYCISYENAGTAVKNIIEKNLPCRVRIYLTGSPSGDSDSRMAASCAGEFEAYPGVSVARYQFLEGEAHLRLPDIFYNEAAFMVAFIRQYNSENIVISLEELSTYLPASVFSKASASRCLAVLSKMDIVKVSRAGRGAEEPGAWDADPSFLNELSVSGAIRIFFTPAPGEKYSLPDLLRLGLIRVADRYELIDGFYTHCKDPVKISVKMIADGPGGFDLLKKMARVRKNMLRCLYDIDGFREGKLVALPISDFHDMSPNDFYYIREFSFLKWHNACEFTRSENCSPGFKRVLSQIQIERVTENLERDLNDLYAILLEIESAGKLSEAARPSRLASALKARGGQQQIKQRENLTVSYTLKLLKHLFLYGLINLAADIPFEREDYIASIELSKSAKRIDYKGFIEACEKMYKIN</sequence>